<evidence type="ECO:0000313" key="4">
    <source>
        <dbReference type="Proteomes" id="UP000594638"/>
    </source>
</evidence>
<dbReference type="GO" id="GO:0005737">
    <property type="term" value="C:cytoplasm"/>
    <property type="evidence" value="ECO:0007669"/>
    <property type="project" value="TreeGrafter"/>
</dbReference>
<name>A0A8S0TPU2_OLEEU</name>
<dbReference type="InterPro" id="IPR046342">
    <property type="entry name" value="CBS_dom_sf"/>
</dbReference>
<dbReference type="InterPro" id="IPR050511">
    <property type="entry name" value="AMPK_gamma/SDS23_families"/>
</dbReference>
<dbReference type="Gramene" id="OE9A070750T1">
    <property type="protein sequence ID" value="OE9A070750C1"/>
    <property type="gene ID" value="OE9A070750"/>
</dbReference>
<dbReference type="EMBL" id="CACTIH010007253">
    <property type="protein sequence ID" value="CAA3005893.1"/>
    <property type="molecule type" value="Genomic_DNA"/>
</dbReference>
<dbReference type="Proteomes" id="UP000594638">
    <property type="component" value="Unassembled WGS sequence"/>
</dbReference>
<keyword evidence="1" id="KW-0677">Repeat</keyword>
<dbReference type="SUPFAM" id="SSF54631">
    <property type="entry name" value="CBS-domain pair"/>
    <property type="match status" value="1"/>
</dbReference>
<accession>A0A8S0TPU2</accession>
<keyword evidence="4" id="KW-1185">Reference proteome</keyword>
<evidence type="ECO:0000313" key="3">
    <source>
        <dbReference type="EMBL" id="CAA3005893.1"/>
    </source>
</evidence>
<evidence type="ECO:0000256" key="1">
    <source>
        <dbReference type="ARBA" id="ARBA00022737"/>
    </source>
</evidence>
<protein>
    <submittedName>
        <fullName evidence="3">CBS domain-containing CBSX5-like</fullName>
    </submittedName>
</protein>
<dbReference type="PANTHER" id="PTHR13780:SF39">
    <property type="entry name" value="CBS DOMAIN-CONTAINING PROTEIN CBSX5-LIKE"/>
    <property type="match status" value="1"/>
</dbReference>
<organism evidence="3 4">
    <name type="scientific">Olea europaea subsp. europaea</name>
    <dbReference type="NCBI Taxonomy" id="158383"/>
    <lineage>
        <taxon>Eukaryota</taxon>
        <taxon>Viridiplantae</taxon>
        <taxon>Streptophyta</taxon>
        <taxon>Embryophyta</taxon>
        <taxon>Tracheophyta</taxon>
        <taxon>Spermatophyta</taxon>
        <taxon>Magnoliopsida</taxon>
        <taxon>eudicotyledons</taxon>
        <taxon>Gunneridae</taxon>
        <taxon>Pentapetalae</taxon>
        <taxon>asterids</taxon>
        <taxon>lamiids</taxon>
        <taxon>Lamiales</taxon>
        <taxon>Oleaceae</taxon>
        <taxon>Oleeae</taxon>
        <taxon>Olea</taxon>
    </lineage>
</organism>
<reference evidence="3 4" key="1">
    <citation type="submission" date="2019-12" db="EMBL/GenBank/DDBJ databases">
        <authorList>
            <person name="Alioto T."/>
            <person name="Alioto T."/>
            <person name="Gomez Garrido J."/>
        </authorList>
    </citation>
    <scope>NUCLEOTIDE SEQUENCE [LARGE SCALE GENOMIC DNA]</scope>
</reference>
<gene>
    <name evidence="3" type="ORF">OLEA9_A070750</name>
</gene>
<comment type="caution">
    <text evidence="3">The sequence shown here is derived from an EMBL/GenBank/DDBJ whole genome shotgun (WGS) entry which is preliminary data.</text>
</comment>
<dbReference type="OrthoDB" id="681454at2759"/>
<sequence>MAISFLNGDVSDLCLGKPAIRWIPASAKVSDAVTALKRSGETHISVWTFDNITNESSECVGKICLTDVICFLCKEENLANPLKAVEAQISEILPKVPSIVRHLEPNSSLLEAIDCILEGTQNLVIPIQNHRSTFARKKFPNKPFSFDSTHCNGREYCWLTQEDIVRFLLNSIGVFSPIPGMTIESLHLIEHDIMTVNYLEPASSTLDYLSRSLVEQTSVAVIDEANRLVGEISPVTLACCDELVAAAISTLLAGDLLAYIDCGGPPEYLVELVRMRLEERNFGAMLELMEEFSNSSTASLSSSCSSDDESGSSFCGSSGRNSPGRSSEAIVCYPWSSLVAVMIQALAHRLSCVWVVEEDHTLVGTVTFAGMLKVFRSVVGVNLKREFI</sequence>
<proteinExistence type="predicted"/>
<dbReference type="AlphaFoldDB" id="A0A8S0TPU2"/>
<keyword evidence="2" id="KW-0129">CBS domain</keyword>
<dbReference type="PANTHER" id="PTHR13780">
    <property type="entry name" value="AMP-ACTIVATED PROTEIN KINASE, GAMMA REGULATORY SUBUNIT"/>
    <property type="match status" value="1"/>
</dbReference>
<evidence type="ECO:0000256" key="2">
    <source>
        <dbReference type="ARBA" id="ARBA00023122"/>
    </source>
</evidence>
<dbReference type="GO" id="GO:0005634">
    <property type="term" value="C:nucleus"/>
    <property type="evidence" value="ECO:0007669"/>
    <property type="project" value="TreeGrafter"/>
</dbReference>